<proteinExistence type="predicted"/>
<gene>
    <name evidence="2" type="ORF">J4051_13060</name>
</gene>
<keyword evidence="1" id="KW-0732">Signal</keyword>
<accession>A0ABS3SU16</accession>
<name>A0ABS3SU16_9FLAO</name>
<keyword evidence="2" id="KW-0675">Receptor</keyword>
<dbReference type="SUPFAM" id="SSF56935">
    <property type="entry name" value="Porins"/>
    <property type="match status" value="1"/>
</dbReference>
<protein>
    <submittedName>
        <fullName evidence="2">TonB-dependent receptor</fullName>
    </submittedName>
</protein>
<dbReference type="InterPro" id="IPR008969">
    <property type="entry name" value="CarboxyPept-like_regulatory"/>
</dbReference>
<keyword evidence="3" id="KW-1185">Reference proteome</keyword>
<feature type="chain" id="PRO_5047447591" evidence="1">
    <location>
        <begin position="20"/>
        <end position="879"/>
    </location>
</feature>
<dbReference type="Proteomes" id="UP000681315">
    <property type="component" value="Unassembled WGS sequence"/>
</dbReference>
<evidence type="ECO:0000313" key="3">
    <source>
        <dbReference type="Proteomes" id="UP000681315"/>
    </source>
</evidence>
<evidence type="ECO:0000313" key="2">
    <source>
        <dbReference type="EMBL" id="MBO3099204.1"/>
    </source>
</evidence>
<reference evidence="2 3" key="1">
    <citation type="submission" date="2021-03" db="EMBL/GenBank/DDBJ databases">
        <title>Gelidibacter sp. nov., isolated from costal sediment.</title>
        <authorList>
            <person name="Lun K.-Y."/>
        </authorList>
    </citation>
    <scope>NUCLEOTIDE SEQUENCE [LARGE SCALE GENOMIC DNA]</scope>
    <source>
        <strain evidence="2 3">DF109</strain>
    </source>
</reference>
<sequence>MKTNFLFVLLSFYYLSSFAQIEITGKIIDSETEKTLGSTSIVVSPKGKSNILGYAISDSEGKFKIKITPTVDSLSIKVSSLAYTTFKKEILARNQDLTISLEPAVETLDEIFLRKPPIRQRGDTLVFDPAAFKSNKDRSIQDVLSKMPGIDIDPSGAIKYQGKPINKFYVEGLDLMGGQYGMVSNNLNADKVSAVEILENHQPLKVLDSLIPSEQAAINIKLKNKVTVSGNIEMGLGAAPTLYFGKLSPMLFTKNFQTLVTYQANNNGTDITQDFSSFSYSAFRFGRNAEAKKDWFSLASVNPPPFSQKRWLNNQAQAISANALFKNEKEVEFKVNASYINNLIKKEGGNLTTYFLPEGNTTIENVTQNNFRDESLDVSLSIERNKDKNFFKESLSFKKEWDRGSAFLTENQDPQYQSLSTPFTDLKNNFEIIFPFRKQLITFNSNIQYNETPQDLRISPGVFTEILSPNEPIDQVDQQLFYKNFVANHSLDFTKRFGSFSLSLQPGLDFKLQNMHSQILLDGILHSDIDFKNDMKWREVSTYARTGLNYRTDKLTVSLRLPFEITHYDIDDQISNENQTENAFTLNPSLWSEYKFWNYWKTNASARYSKNYGPLIEMYSGYLLSHYRNLARHNVPLMETSSQSFSFGLEYRNPINTWFGRINYSYSDGKNDQIFNMITQPNGSTVLEALDLVNRNNRKSIGASASKLILPIKTTFKLSSDYTHSNRDILLNSELMKNTTETWQNSINLNGDFVNWMTVEYDGSVRLSQTENKIQDLRKVWTQNHKLGLYFYFLKNHTLSFSGEWVQSKLENDSWDDFFGDILYRFTLSEKRKIDFELSLINVFNKKIYQNISVGNYTISESNYMLRPRQIMAKVRIPL</sequence>
<evidence type="ECO:0000256" key="1">
    <source>
        <dbReference type="SAM" id="SignalP"/>
    </source>
</evidence>
<dbReference type="SUPFAM" id="SSF49464">
    <property type="entry name" value="Carboxypeptidase regulatory domain-like"/>
    <property type="match status" value="1"/>
</dbReference>
<organism evidence="2 3">
    <name type="scientific">Gelidibacter pelagius</name>
    <dbReference type="NCBI Taxonomy" id="2819985"/>
    <lineage>
        <taxon>Bacteria</taxon>
        <taxon>Pseudomonadati</taxon>
        <taxon>Bacteroidota</taxon>
        <taxon>Flavobacteriia</taxon>
        <taxon>Flavobacteriales</taxon>
        <taxon>Flavobacteriaceae</taxon>
        <taxon>Gelidibacter</taxon>
    </lineage>
</organism>
<dbReference type="RefSeq" id="WP_208234325.1">
    <property type="nucleotide sequence ID" value="NZ_JAGEVG010000015.1"/>
</dbReference>
<dbReference type="EMBL" id="JAGEVG010000015">
    <property type="protein sequence ID" value="MBO3099204.1"/>
    <property type="molecule type" value="Genomic_DNA"/>
</dbReference>
<feature type="signal peptide" evidence="1">
    <location>
        <begin position="1"/>
        <end position="19"/>
    </location>
</feature>
<comment type="caution">
    <text evidence="2">The sequence shown here is derived from an EMBL/GenBank/DDBJ whole genome shotgun (WGS) entry which is preliminary data.</text>
</comment>